<dbReference type="GO" id="GO:0016747">
    <property type="term" value="F:acyltransferase activity, transferring groups other than amino-acyl groups"/>
    <property type="evidence" value="ECO:0007669"/>
    <property type="project" value="InterPro"/>
</dbReference>
<dbReference type="Pfam" id="PF00583">
    <property type="entry name" value="Acetyltransf_1"/>
    <property type="match status" value="1"/>
</dbReference>
<dbReference type="EMBL" id="DQAY01000059">
    <property type="protein sequence ID" value="HCO23430.1"/>
    <property type="molecule type" value="Genomic_DNA"/>
</dbReference>
<reference evidence="2 3" key="1">
    <citation type="journal article" date="2018" name="Nat. Biotechnol.">
        <title>A standardized bacterial taxonomy based on genome phylogeny substantially revises the tree of life.</title>
        <authorList>
            <person name="Parks D.H."/>
            <person name="Chuvochina M."/>
            <person name="Waite D.W."/>
            <person name="Rinke C."/>
            <person name="Skarshewski A."/>
            <person name="Chaumeil P.A."/>
            <person name="Hugenholtz P."/>
        </authorList>
    </citation>
    <scope>NUCLEOTIDE SEQUENCE [LARGE SCALE GENOMIC DNA]</scope>
    <source>
        <strain evidence="2">UBA9375</strain>
    </source>
</reference>
<dbReference type="SUPFAM" id="SSF55729">
    <property type="entry name" value="Acyl-CoA N-acyltransferases (Nat)"/>
    <property type="match status" value="1"/>
</dbReference>
<dbReference type="CDD" id="cd04301">
    <property type="entry name" value="NAT_SF"/>
    <property type="match status" value="1"/>
</dbReference>
<accession>A0A3D3R746</accession>
<organism evidence="2 3">
    <name type="scientific">Gimesia maris</name>
    <dbReference type="NCBI Taxonomy" id="122"/>
    <lineage>
        <taxon>Bacteria</taxon>
        <taxon>Pseudomonadati</taxon>
        <taxon>Planctomycetota</taxon>
        <taxon>Planctomycetia</taxon>
        <taxon>Planctomycetales</taxon>
        <taxon>Planctomycetaceae</taxon>
        <taxon>Gimesia</taxon>
    </lineage>
</organism>
<keyword evidence="2" id="KW-0808">Transferase</keyword>
<dbReference type="AlphaFoldDB" id="A0A3D3R746"/>
<comment type="caution">
    <text evidence="2">The sequence shown here is derived from an EMBL/GenBank/DDBJ whole genome shotgun (WGS) entry which is preliminary data.</text>
</comment>
<dbReference type="InterPro" id="IPR016181">
    <property type="entry name" value="Acyl_CoA_acyltransferase"/>
</dbReference>
<sequence>MDIQVKSPYECSLTELDNFERLVLEGDEVVAGGLRQRIEQAERLIFILEKECVAVGAIKNPNESYKSVVFAKAGVSEKSKDYTYELGWLNVTKHARGKGLGRRLMKAVTESLGNASCYATTRENNDKMHYLLPHYSFHKLGKTYQSDKGYGLVLYTNRP</sequence>
<feature type="domain" description="N-acetyltransferase" evidence="1">
    <location>
        <begin position="3"/>
        <end position="159"/>
    </location>
</feature>
<name>A0A3D3R746_9PLAN</name>
<dbReference type="Proteomes" id="UP000263642">
    <property type="component" value="Unassembled WGS sequence"/>
</dbReference>
<evidence type="ECO:0000259" key="1">
    <source>
        <dbReference type="PROSITE" id="PS51186"/>
    </source>
</evidence>
<dbReference type="PROSITE" id="PS51186">
    <property type="entry name" value="GNAT"/>
    <property type="match status" value="1"/>
</dbReference>
<evidence type="ECO:0000313" key="3">
    <source>
        <dbReference type="Proteomes" id="UP000263642"/>
    </source>
</evidence>
<gene>
    <name evidence="2" type="ORF">DIT97_10365</name>
</gene>
<evidence type="ECO:0000313" key="2">
    <source>
        <dbReference type="EMBL" id="HCO23430.1"/>
    </source>
</evidence>
<proteinExistence type="predicted"/>
<dbReference type="InterPro" id="IPR000182">
    <property type="entry name" value="GNAT_dom"/>
</dbReference>
<protein>
    <submittedName>
        <fullName evidence="2">N-acetyltransferase</fullName>
    </submittedName>
</protein>
<dbReference type="Gene3D" id="3.40.630.30">
    <property type="match status" value="1"/>
</dbReference>